<keyword evidence="12" id="KW-1185">Reference proteome</keyword>
<keyword evidence="5" id="KW-0010">Activator</keyword>
<evidence type="ECO:0000256" key="1">
    <source>
        <dbReference type="ARBA" id="ARBA00004123"/>
    </source>
</evidence>
<dbReference type="GO" id="GO:0009873">
    <property type="term" value="P:ethylene-activated signaling pathway"/>
    <property type="evidence" value="ECO:0007669"/>
    <property type="project" value="UniProtKB-KW"/>
</dbReference>
<organism evidence="11 12">
    <name type="scientific">Kalanchoe fedtschenkoi</name>
    <name type="common">Lavender scallops</name>
    <name type="synonym">South American air plant</name>
    <dbReference type="NCBI Taxonomy" id="63787"/>
    <lineage>
        <taxon>Eukaryota</taxon>
        <taxon>Viridiplantae</taxon>
        <taxon>Streptophyta</taxon>
        <taxon>Embryophyta</taxon>
        <taxon>Tracheophyta</taxon>
        <taxon>Spermatophyta</taxon>
        <taxon>Magnoliopsida</taxon>
        <taxon>eudicotyledons</taxon>
        <taxon>Gunneridae</taxon>
        <taxon>Pentapetalae</taxon>
        <taxon>Saxifragales</taxon>
        <taxon>Crassulaceae</taxon>
        <taxon>Kalanchoe</taxon>
    </lineage>
</organism>
<protein>
    <recommendedName>
        <fullName evidence="10">AP2/ERF domain-containing protein</fullName>
    </recommendedName>
</protein>
<keyword evidence="3" id="KW-0805">Transcription regulation</keyword>
<dbReference type="Gramene" id="Kaladp1153s0008.1.v1.1">
    <property type="protein sequence ID" value="Kaladp1153s0008.1.v1.1.CDS.1"/>
    <property type="gene ID" value="Kaladp1153s0008.v1.1"/>
</dbReference>
<accession>A0A7N0VKE3</accession>
<evidence type="ECO:0000256" key="9">
    <source>
        <dbReference type="SAM" id="MobiDB-lite"/>
    </source>
</evidence>
<dbReference type="AlphaFoldDB" id="A0A7N0VKE3"/>
<reference evidence="11" key="1">
    <citation type="submission" date="2021-01" db="UniProtKB">
        <authorList>
            <consortium name="EnsemblPlants"/>
        </authorList>
    </citation>
    <scope>IDENTIFICATION</scope>
</reference>
<feature type="region of interest" description="Disordered" evidence="9">
    <location>
        <begin position="164"/>
        <end position="183"/>
    </location>
</feature>
<keyword evidence="6" id="KW-0804">Transcription</keyword>
<name>A0A7N0VKE3_KALFE</name>
<evidence type="ECO:0000313" key="12">
    <source>
        <dbReference type="Proteomes" id="UP000594263"/>
    </source>
</evidence>
<dbReference type="GO" id="GO:0000976">
    <property type="term" value="F:transcription cis-regulatory region binding"/>
    <property type="evidence" value="ECO:0007669"/>
    <property type="project" value="UniProtKB-ARBA"/>
</dbReference>
<dbReference type="InterPro" id="IPR016177">
    <property type="entry name" value="DNA-bd_dom_sf"/>
</dbReference>
<feature type="compositionally biased region" description="Polar residues" evidence="9">
    <location>
        <begin position="62"/>
        <end position="75"/>
    </location>
</feature>
<proteinExistence type="inferred from homology"/>
<feature type="region of interest" description="Disordered" evidence="9">
    <location>
        <begin position="21"/>
        <end position="44"/>
    </location>
</feature>
<dbReference type="Gene3D" id="3.30.730.10">
    <property type="entry name" value="AP2/ERF domain"/>
    <property type="match status" value="1"/>
</dbReference>
<dbReference type="SUPFAM" id="SSF54171">
    <property type="entry name" value="DNA-binding domain"/>
    <property type="match status" value="1"/>
</dbReference>
<evidence type="ECO:0000256" key="4">
    <source>
        <dbReference type="ARBA" id="ARBA00023125"/>
    </source>
</evidence>
<dbReference type="GO" id="GO:0003700">
    <property type="term" value="F:DNA-binding transcription factor activity"/>
    <property type="evidence" value="ECO:0007669"/>
    <property type="project" value="InterPro"/>
</dbReference>
<evidence type="ECO:0000256" key="2">
    <source>
        <dbReference type="ARBA" id="ARBA00022745"/>
    </source>
</evidence>
<dbReference type="PANTHER" id="PTHR31657">
    <property type="entry name" value="ETHYLENE-RESPONSIVE TRANSCRIPTION FACTOR ERF061"/>
    <property type="match status" value="1"/>
</dbReference>
<evidence type="ECO:0000256" key="8">
    <source>
        <dbReference type="ARBA" id="ARBA00024343"/>
    </source>
</evidence>
<feature type="compositionally biased region" description="Polar residues" evidence="9">
    <location>
        <begin position="21"/>
        <end position="41"/>
    </location>
</feature>
<keyword evidence="7" id="KW-0539">Nucleus</keyword>
<comment type="subcellular location">
    <subcellularLocation>
        <location evidence="1">Nucleus</location>
    </subcellularLocation>
</comment>
<dbReference type="FunFam" id="3.30.730.10:FF:000001">
    <property type="entry name" value="Ethylene-responsive transcription factor 2"/>
    <property type="match status" value="1"/>
</dbReference>
<dbReference type="EnsemblPlants" id="Kaladp1153s0008.1.v1.1">
    <property type="protein sequence ID" value="Kaladp1153s0008.1.v1.1.CDS.1"/>
    <property type="gene ID" value="Kaladp1153s0008.v1.1"/>
</dbReference>
<dbReference type="InterPro" id="IPR051758">
    <property type="entry name" value="ERF/AP2-like"/>
</dbReference>
<dbReference type="OMA" id="NNPIIWA"/>
<keyword evidence="4" id="KW-0238">DNA-binding</keyword>
<keyword evidence="2" id="KW-0936">Ethylene signaling pathway</keyword>
<dbReference type="PROSITE" id="PS51032">
    <property type="entry name" value="AP2_ERF"/>
    <property type="match status" value="1"/>
</dbReference>
<dbReference type="PANTHER" id="PTHR31657:SF40">
    <property type="entry name" value="ETHYLENE-RESPONSIVE TRANSCRIPTION FACTOR ERF062"/>
    <property type="match status" value="1"/>
</dbReference>
<evidence type="ECO:0000256" key="7">
    <source>
        <dbReference type="ARBA" id="ARBA00023242"/>
    </source>
</evidence>
<dbReference type="GO" id="GO:0005634">
    <property type="term" value="C:nucleus"/>
    <property type="evidence" value="ECO:0007669"/>
    <property type="project" value="UniProtKB-SubCell"/>
</dbReference>
<dbReference type="PRINTS" id="PR00367">
    <property type="entry name" value="ETHRSPELEMNT"/>
</dbReference>
<evidence type="ECO:0000256" key="3">
    <source>
        <dbReference type="ARBA" id="ARBA00023015"/>
    </source>
</evidence>
<comment type="similarity">
    <text evidence="8">Belongs to the AP2/ERF transcription factor family. ERF subfamily.</text>
</comment>
<feature type="region of interest" description="Disordered" evidence="9">
    <location>
        <begin position="58"/>
        <end position="77"/>
    </location>
</feature>
<dbReference type="Pfam" id="PF00847">
    <property type="entry name" value="AP2"/>
    <property type="match status" value="1"/>
</dbReference>
<dbReference type="SMART" id="SM00380">
    <property type="entry name" value="AP2"/>
    <property type="match status" value="1"/>
</dbReference>
<dbReference type="Proteomes" id="UP000594263">
    <property type="component" value="Unplaced"/>
</dbReference>
<evidence type="ECO:0000313" key="11">
    <source>
        <dbReference type="EnsemblPlants" id="Kaladp1153s0008.1.v1.1.CDS.1"/>
    </source>
</evidence>
<evidence type="ECO:0000259" key="10">
    <source>
        <dbReference type="PROSITE" id="PS51032"/>
    </source>
</evidence>
<evidence type="ECO:0000256" key="5">
    <source>
        <dbReference type="ARBA" id="ARBA00023159"/>
    </source>
</evidence>
<dbReference type="InterPro" id="IPR001471">
    <property type="entry name" value="AP2/ERF_dom"/>
</dbReference>
<evidence type="ECO:0000256" key="6">
    <source>
        <dbReference type="ARBA" id="ARBA00023163"/>
    </source>
</evidence>
<feature type="domain" description="AP2/ERF" evidence="10">
    <location>
        <begin position="77"/>
        <end position="134"/>
    </location>
</feature>
<dbReference type="CDD" id="cd00018">
    <property type="entry name" value="AP2"/>
    <property type="match status" value="1"/>
</dbReference>
<dbReference type="InterPro" id="IPR036955">
    <property type="entry name" value="AP2/ERF_dom_sf"/>
</dbReference>
<sequence length="247" mass="27672">MVSSAASTSLFFPIWPQYETQPSTTDWPEISQTSTSHQSNDGSREFWLSARKTQPMKYTTGGKMQQKASTSTSQGKAYRGVRQRHWGKWVAEIRLPRNRTRVWLGTFDTAEDAATAYDTAAYILRGDYAQLNFPDQKHQLNSNSLSGSTKALLEAKLQAIESQAQRKKTIEDPASLQSSETSQISLKNSSMEDLKLKVLREVPLKKELIELDNKFSGEVLGDMEGGGGIQLSRMPSLDMDMIWDAIL</sequence>